<dbReference type="GO" id="GO:0043531">
    <property type="term" value="F:ADP binding"/>
    <property type="evidence" value="ECO:0007669"/>
    <property type="project" value="InterPro"/>
</dbReference>
<reference evidence="7" key="2">
    <citation type="submission" date="2020-10" db="EMBL/GenBank/DDBJ databases">
        <authorList>
            <person name="Scholz U."/>
            <person name="Mascher M."/>
            <person name="Fiebig A."/>
        </authorList>
    </citation>
    <scope>NUCLEOTIDE SEQUENCE [LARGE SCALE GENOMIC DNA]</scope>
    <source>
        <strain evidence="7">cv. Morex</strain>
    </source>
</reference>
<keyword evidence="8" id="KW-1185">Reference proteome</keyword>
<dbReference type="InterPro" id="IPR042197">
    <property type="entry name" value="Apaf_helical"/>
</dbReference>
<evidence type="ECO:0000259" key="5">
    <source>
        <dbReference type="Pfam" id="PF23559"/>
    </source>
</evidence>
<dbReference type="GO" id="GO:0002758">
    <property type="term" value="P:innate immune response-activating signaling pathway"/>
    <property type="evidence" value="ECO:0007669"/>
    <property type="project" value="UniProtKB-ARBA"/>
</dbReference>
<dbReference type="PANTHER" id="PTHR23155">
    <property type="entry name" value="DISEASE RESISTANCE PROTEIN RP"/>
    <property type="match status" value="1"/>
</dbReference>
<proteinExistence type="predicted"/>
<dbReference type="InterPro" id="IPR044974">
    <property type="entry name" value="Disease_R_plants"/>
</dbReference>
<feature type="compositionally biased region" description="Pro residues" evidence="3">
    <location>
        <begin position="1146"/>
        <end position="1155"/>
    </location>
</feature>
<feature type="domain" description="NB-ARC" evidence="4">
    <location>
        <begin position="203"/>
        <end position="358"/>
    </location>
</feature>
<dbReference type="InterPro" id="IPR055414">
    <property type="entry name" value="LRR_R13L4/SHOC2-like"/>
</dbReference>
<organism evidence="7 8">
    <name type="scientific">Hordeum vulgare subsp. vulgare</name>
    <name type="common">Domesticated barley</name>
    <dbReference type="NCBI Taxonomy" id="112509"/>
    <lineage>
        <taxon>Eukaryota</taxon>
        <taxon>Viridiplantae</taxon>
        <taxon>Streptophyta</taxon>
        <taxon>Embryophyta</taxon>
        <taxon>Tracheophyta</taxon>
        <taxon>Spermatophyta</taxon>
        <taxon>Magnoliopsida</taxon>
        <taxon>Liliopsida</taxon>
        <taxon>Poales</taxon>
        <taxon>Poaceae</taxon>
        <taxon>BOP clade</taxon>
        <taxon>Pooideae</taxon>
        <taxon>Triticodae</taxon>
        <taxon>Triticeae</taxon>
        <taxon>Hordeinae</taxon>
        <taxon>Hordeum</taxon>
    </lineage>
</organism>
<dbReference type="Pfam" id="PF23559">
    <property type="entry name" value="WHD_DRP"/>
    <property type="match status" value="1"/>
</dbReference>
<evidence type="ECO:0000259" key="6">
    <source>
        <dbReference type="Pfam" id="PF23598"/>
    </source>
</evidence>
<dbReference type="Gene3D" id="1.10.8.430">
    <property type="entry name" value="Helical domain of apoptotic protease-activating factors"/>
    <property type="match status" value="1"/>
</dbReference>
<feature type="compositionally biased region" description="Low complexity" evidence="3">
    <location>
        <begin position="1109"/>
        <end position="1121"/>
    </location>
</feature>
<feature type="region of interest" description="Disordered" evidence="3">
    <location>
        <begin position="1"/>
        <end position="20"/>
    </location>
</feature>
<feature type="compositionally biased region" description="Low complexity" evidence="3">
    <location>
        <begin position="1082"/>
        <end position="1099"/>
    </location>
</feature>
<dbReference type="SUPFAM" id="SSF52058">
    <property type="entry name" value="L domain-like"/>
    <property type="match status" value="1"/>
</dbReference>
<name>A0A8I6YNX8_HORVV</name>
<dbReference type="InterPro" id="IPR002182">
    <property type="entry name" value="NB-ARC"/>
</dbReference>
<reference evidence="8" key="1">
    <citation type="journal article" date="2012" name="Nature">
        <title>A physical, genetic and functional sequence assembly of the barley genome.</title>
        <authorList>
            <consortium name="The International Barley Genome Sequencing Consortium"/>
            <person name="Mayer K.F."/>
            <person name="Waugh R."/>
            <person name="Brown J.W."/>
            <person name="Schulman A."/>
            <person name="Langridge P."/>
            <person name="Platzer M."/>
            <person name="Fincher G.B."/>
            <person name="Muehlbauer G.J."/>
            <person name="Sato K."/>
            <person name="Close T.J."/>
            <person name="Wise R.P."/>
            <person name="Stein N."/>
        </authorList>
    </citation>
    <scope>NUCLEOTIDE SEQUENCE [LARGE SCALE GENOMIC DNA]</scope>
    <source>
        <strain evidence="8">cv. Morex</strain>
    </source>
</reference>
<dbReference type="FunFam" id="1.10.10.10:FF:000322">
    <property type="entry name" value="Probable disease resistance protein At1g63360"/>
    <property type="match status" value="1"/>
</dbReference>
<dbReference type="InterPro" id="IPR027417">
    <property type="entry name" value="P-loop_NTPase"/>
</dbReference>
<evidence type="ECO:0000313" key="8">
    <source>
        <dbReference type="Proteomes" id="UP000011116"/>
    </source>
</evidence>
<dbReference type="Gramene" id="HORVU.MOREX.r3.7HG0746160.1">
    <property type="protein sequence ID" value="HORVU.MOREX.r3.7HG0746160.1"/>
    <property type="gene ID" value="HORVU.MOREX.r3.7HG0746160"/>
</dbReference>
<reference evidence="7" key="3">
    <citation type="submission" date="2022-01" db="UniProtKB">
        <authorList>
            <consortium name="EnsemblPlants"/>
        </authorList>
    </citation>
    <scope>IDENTIFICATION</scope>
    <source>
        <strain evidence="7">subsp. vulgare</strain>
    </source>
</reference>
<dbReference type="Gene3D" id="3.80.10.10">
    <property type="entry name" value="Ribonuclease Inhibitor"/>
    <property type="match status" value="1"/>
</dbReference>
<evidence type="ECO:0000259" key="4">
    <source>
        <dbReference type="Pfam" id="PF00931"/>
    </source>
</evidence>
<dbReference type="InterPro" id="IPR032675">
    <property type="entry name" value="LRR_dom_sf"/>
</dbReference>
<evidence type="ECO:0000256" key="2">
    <source>
        <dbReference type="ARBA" id="ARBA00022821"/>
    </source>
</evidence>
<sequence>MAQMEDVDAASPLPPGMADPDLKAAMQAPITVMLGPVGLLLRELHSPEQSLLDAEEIRLLRDALTELCIPLMNMSEEDDASFMSRWWMKIVRELCYDAHDYLNFVARDRHGFSELPDCAKAVYSDLLARAKDARERRKGFQWYPKTTWTERWRAHTHEANDRRLSKILALMPGPLAVRTTPGVVLAEAPNKLVELLALDDNVDYKTLKVIPIIGCAGVGKTTAARTLYHKHGGKFQCRAFVSVSPNPDMRGVLTSMLSQLKAPSPPGFPDVLDLIGAIRNHLQGKGYFIVLDDLWTASVWHVVSRAFPRGYRRSRVITTTQVHDVALACSGYHPVCIYKMELLDEHESRELFFRMVFSSAPGDGCSPGTKEVSYEIIRKCEGLPLAIVSIASLLASELSIVMEDWRHIKNSFCSTSQGMKDVLNLMYNSLPIDLRTCLLYLSMYPQGYLMKKDELVKQWVAEGLISAVEGLRRGMVEIAEGYFDELVSRAIVQAVDTKYNGEVLSCTVHHLVLDFIRSKSLEENFVITVDYFQSTLALPDNVRRLSVQFGGVESAYFPESIVTSKVRSLVFWGFFKCAPPSIMEYGFLRILILHIWADEDDGESFDLTGITMLSLLKYLNIECNITVELPHKIGMLRYLETLEVDAILFAVPSDIINLERLLHLRLPSESILPQGLAHMTSLCTLGNFDLSHYSTENVLQLGGLSNLQDLKLTCSMVQPAENLEKNMQLLGSIVEKLSFLQTITLVPASVSSHDDDAWAAPASIIIPPDGFNMASPPPDLLLRRIELSRHCCIFFRVPKWFGELRKLCILRIAIRRLSRNDVEILERMPALVALTLSNQTTPAEKMVMTEEGFHVLRYFKFSCSAPCLSFAQGAMRRLQKLNLGFNSKEWRSDTIENVGLSHLRGLTDVCVRLGAGATDNFNVEVVESALEAVVWNDPNSPSIRIKIVGVIFDGEDESTLAQEIQEDEENRLARDLGASKSAARLVDHPAQHGKARQGLSSQGETRDGRQQQPRGGSSTRDDKAGNEAPMLPNKLVPSLAMHAKASPDSPPPLRSSAMHAGKSGELANPAAHARGTSGRPPSTSSVPVLKSFSSSSCTSPPKPPRQHLGSRTSPPRPTSLSRPRRGWWSPSQFTSPSQPKLGVWSPPQPTSPPQPQLRSTSPPQPKR</sequence>
<evidence type="ECO:0000313" key="7">
    <source>
        <dbReference type="EnsemblPlants" id="HORVU.MOREX.r3.7HG0746160.1"/>
    </source>
</evidence>
<dbReference type="EnsemblPlants" id="HORVU.MOREX.r3.7HG0746160.1">
    <property type="protein sequence ID" value="HORVU.MOREX.r3.7HG0746160.1"/>
    <property type="gene ID" value="HORVU.MOREX.r3.7HG0746160"/>
</dbReference>
<feature type="compositionally biased region" description="Polar residues" evidence="3">
    <location>
        <begin position="1129"/>
        <end position="1138"/>
    </location>
</feature>
<protein>
    <recommendedName>
        <fullName evidence="9">NB-ARC domain-containing protein</fullName>
    </recommendedName>
</protein>
<dbReference type="Proteomes" id="UP000011116">
    <property type="component" value="Chromosome 7H"/>
</dbReference>
<keyword evidence="2" id="KW-0611">Plant defense</keyword>
<dbReference type="Pfam" id="PF00931">
    <property type="entry name" value="NB-ARC"/>
    <property type="match status" value="1"/>
</dbReference>
<feature type="region of interest" description="Disordered" evidence="3">
    <location>
        <begin position="983"/>
        <end position="1167"/>
    </location>
</feature>
<dbReference type="SMR" id="A0A8I6YNX8"/>
<evidence type="ECO:0000256" key="3">
    <source>
        <dbReference type="SAM" id="MobiDB-lite"/>
    </source>
</evidence>
<dbReference type="GO" id="GO:0042742">
    <property type="term" value="P:defense response to bacterium"/>
    <property type="evidence" value="ECO:0007669"/>
    <property type="project" value="UniProtKB-ARBA"/>
</dbReference>
<dbReference type="Gramene" id="HORVU.MOREX.r2.7HG0618870.1">
    <property type="protein sequence ID" value="HORVU.MOREX.r2.7HG0618870.1"/>
    <property type="gene ID" value="HORVU.MOREX.r2.7HG0618870"/>
</dbReference>
<dbReference type="Gene3D" id="3.40.50.300">
    <property type="entry name" value="P-loop containing nucleotide triphosphate hydrolases"/>
    <property type="match status" value="1"/>
</dbReference>
<dbReference type="PANTHER" id="PTHR23155:SF1094">
    <property type="entry name" value="OS11G0686400 PROTEIN"/>
    <property type="match status" value="1"/>
</dbReference>
<keyword evidence="1" id="KW-0677">Repeat</keyword>
<dbReference type="GO" id="GO:0009626">
    <property type="term" value="P:plant-type hypersensitive response"/>
    <property type="evidence" value="ECO:0007669"/>
    <property type="project" value="UniProtKB-ARBA"/>
</dbReference>
<accession>A0A8I6YNX8</accession>
<feature type="domain" description="Disease resistance protein winged helix" evidence="5">
    <location>
        <begin position="443"/>
        <end position="516"/>
    </location>
</feature>
<dbReference type="InterPro" id="IPR058922">
    <property type="entry name" value="WHD_DRP"/>
</dbReference>
<dbReference type="AlphaFoldDB" id="A0A8I6YNX8"/>
<feature type="domain" description="Disease resistance R13L4/SHOC-2-like LRR" evidence="6">
    <location>
        <begin position="565"/>
        <end position="943"/>
    </location>
</feature>
<evidence type="ECO:0008006" key="9">
    <source>
        <dbReference type="Google" id="ProtNLM"/>
    </source>
</evidence>
<dbReference type="SUPFAM" id="SSF52540">
    <property type="entry name" value="P-loop containing nucleoside triphosphate hydrolases"/>
    <property type="match status" value="1"/>
</dbReference>
<dbReference type="PRINTS" id="PR00364">
    <property type="entry name" value="DISEASERSIST"/>
</dbReference>
<evidence type="ECO:0000256" key="1">
    <source>
        <dbReference type="ARBA" id="ARBA00022737"/>
    </source>
</evidence>
<dbReference type="Pfam" id="PF23598">
    <property type="entry name" value="LRR_14"/>
    <property type="match status" value="1"/>
</dbReference>